<evidence type="ECO:0000313" key="3">
    <source>
        <dbReference type="Proteomes" id="UP000386466"/>
    </source>
</evidence>
<keyword evidence="1" id="KW-0812">Transmembrane</keyword>
<gene>
    <name evidence="2" type="ORF">LYPA_23C022002</name>
</gene>
<organism evidence="2 3">
    <name type="scientific">Lynx pardinus</name>
    <name type="common">Iberian lynx</name>
    <name type="synonym">Felis pardina</name>
    <dbReference type="NCBI Taxonomy" id="191816"/>
    <lineage>
        <taxon>Eukaryota</taxon>
        <taxon>Metazoa</taxon>
        <taxon>Chordata</taxon>
        <taxon>Craniata</taxon>
        <taxon>Vertebrata</taxon>
        <taxon>Euteleostomi</taxon>
        <taxon>Mammalia</taxon>
        <taxon>Eutheria</taxon>
        <taxon>Laurasiatheria</taxon>
        <taxon>Carnivora</taxon>
        <taxon>Feliformia</taxon>
        <taxon>Felidae</taxon>
        <taxon>Felinae</taxon>
        <taxon>Lynx</taxon>
    </lineage>
</organism>
<dbReference type="Proteomes" id="UP000386466">
    <property type="component" value="Unassembled WGS sequence"/>
</dbReference>
<keyword evidence="1" id="KW-1133">Transmembrane helix</keyword>
<reference evidence="2 3" key="1">
    <citation type="submission" date="2019-01" db="EMBL/GenBank/DDBJ databases">
        <authorList>
            <person name="Alioto T."/>
            <person name="Alioto T."/>
        </authorList>
    </citation>
    <scope>NUCLEOTIDE SEQUENCE [LARGE SCALE GENOMIC DNA]</scope>
</reference>
<keyword evidence="1" id="KW-0472">Membrane</keyword>
<evidence type="ECO:0000313" key="2">
    <source>
        <dbReference type="EMBL" id="VFV30617.1"/>
    </source>
</evidence>
<accession>A0A485NDG6</accession>
<dbReference type="AlphaFoldDB" id="A0A485NDG6"/>
<sequence>MKVIDIICELCVFPYAVFQWALLLVVLQMAGCLVAVPSPKTPFKTRVPASWHRGHTPCLEEHSSWIKKPRRVFAKEPDPSGK</sequence>
<keyword evidence="3" id="KW-1185">Reference proteome</keyword>
<dbReference type="EMBL" id="CAAGRJ010014532">
    <property type="protein sequence ID" value="VFV30617.1"/>
    <property type="molecule type" value="Genomic_DNA"/>
</dbReference>
<proteinExistence type="predicted"/>
<evidence type="ECO:0000256" key="1">
    <source>
        <dbReference type="SAM" id="Phobius"/>
    </source>
</evidence>
<protein>
    <submittedName>
        <fullName evidence="2">Uncharacterized protein</fullName>
    </submittedName>
</protein>
<feature type="transmembrane region" description="Helical" evidence="1">
    <location>
        <begin position="12"/>
        <end position="36"/>
    </location>
</feature>
<name>A0A485NDG6_LYNPA</name>